<sequence length="337" mass="37928">MASMDIFNNDAFRMIELSEAVREIEYVPQLLATIGLFEEKGVYVRDIGIEKKGQTLSLIPTSTDGEAPRQNSANKANIRNFRTQRLTDAFTLTVSEVAGMRAFGTESELQVVMNEYAERMGEVRDNMDLTHEFHRLGALQGKLLDADGTSIIYDYFDEFGISEPTPINFELGTASTKVRLKCAELKRKMVRAAKGAMTPATSIHALCGDEWYDQLIEHDAVKRTYENWAAAADLRADRTFESFPFGGIVFHNYRGTDDNSEVAIPVGEAKFFPRGARGVFKKYLSPANEFAPFVNTKGQETYALNIEDKDRQSWVKGELYSYPLYMCARPEVLQKAA</sequence>
<gene>
    <name evidence="1" type="ORF">SADFL11_2683</name>
</gene>
<dbReference type="Proteomes" id="UP000004703">
    <property type="component" value="Chromosome"/>
</dbReference>
<evidence type="ECO:0000313" key="2">
    <source>
        <dbReference type="Proteomes" id="UP000004703"/>
    </source>
</evidence>
<accession>A0A5E8GZN4</accession>
<comment type="caution">
    <text evidence="1">The sequence shown here is derived from an EMBL/GenBank/DDBJ whole genome shotgun (WGS) entry which is preliminary data.</text>
</comment>
<organism evidence="1 2">
    <name type="scientific">Roseibium alexandrii (strain DSM 17067 / NCIMB 14079 / DFL-11)</name>
    <name type="common">Labrenzia alexandrii</name>
    <dbReference type="NCBI Taxonomy" id="244592"/>
    <lineage>
        <taxon>Bacteria</taxon>
        <taxon>Pseudomonadati</taxon>
        <taxon>Pseudomonadota</taxon>
        <taxon>Alphaproteobacteria</taxon>
        <taxon>Hyphomicrobiales</taxon>
        <taxon>Stappiaceae</taxon>
        <taxon>Roseibium</taxon>
    </lineage>
</organism>
<reference evidence="1 2" key="1">
    <citation type="submission" date="2008-01" db="EMBL/GenBank/DDBJ databases">
        <authorList>
            <person name="Wagner-Dobler I."/>
            <person name="Ferriera S."/>
            <person name="Johnson J."/>
            <person name="Kravitz S."/>
            <person name="Beeson K."/>
            <person name="Sutton G."/>
            <person name="Rogers Y.-H."/>
            <person name="Friedman R."/>
            <person name="Frazier M."/>
            <person name="Venter J.C."/>
        </authorList>
    </citation>
    <scope>NUCLEOTIDE SEQUENCE [LARGE SCALE GENOMIC DNA]</scope>
    <source>
        <strain evidence="2">DSM 17067 / NCIMB 14079 / DFL-11</strain>
    </source>
</reference>
<reference evidence="1 2" key="2">
    <citation type="submission" date="2013-04" db="EMBL/GenBank/DDBJ databases">
        <authorList>
            <person name="Fiebig A."/>
            <person name="Pradella S."/>
            <person name="Wagner-Doebler I."/>
        </authorList>
    </citation>
    <scope>NUCLEOTIDE SEQUENCE [LARGE SCALE GENOMIC DNA]</scope>
    <source>
        <strain evidence="2">DSM 17067 / NCIMB 14079 / DFL-11</strain>
    </source>
</reference>
<protein>
    <recommendedName>
        <fullName evidence="3">Major capsid protein E</fullName>
    </recommendedName>
</protein>
<dbReference type="InterPro" id="IPR005564">
    <property type="entry name" value="Major_capsid_GpE"/>
</dbReference>
<name>A0A5E8GZN4_ROSAD</name>
<dbReference type="RefSeq" id="WP_008193295.1">
    <property type="nucleotide sequence ID" value="NZ_CM011002.1"/>
</dbReference>
<evidence type="ECO:0000313" key="1">
    <source>
        <dbReference type="EMBL" id="EEE45394.1"/>
    </source>
</evidence>
<dbReference type="EMBL" id="ACCU02000003">
    <property type="protein sequence ID" value="EEE45394.1"/>
    <property type="molecule type" value="Genomic_DNA"/>
</dbReference>
<dbReference type="AlphaFoldDB" id="A0A5E8GZN4"/>
<proteinExistence type="predicted"/>
<dbReference type="Pfam" id="PF03864">
    <property type="entry name" value="Phage_cap_E"/>
    <property type="match status" value="1"/>
</dbReference>
<evidence type="ECO:0008006" key="3">
    <source>
        <dbReference type="Google" id="ProtNLM"/>
    </source>
</evidence>